<accession>A0AAN8J9S2</accession>
<dbReference type="AlphaFoldDB" id="A0AAN8J9S2"/>
<proteinExistence type="predicted"/>
<dbReference type="EMBL" id="JAZGQO010000011">
    <property type="protein sequence ID" value="KAK6173672.1"/>
    <property type="molecule type" value="Genomic_DNA"/>
</dbReference>
<feature type="chain" id="PRO_5042839618" evidence="1">
    <location>
        <begin position="20"/>
        <end position="127"/>
    </location>
</feature>
<keyword evidence="1" id="KW-0732">Signal</keyword>
<keyword evidence="3" id="KW-1185">Reference proteome</keyword>
<name>A0AAN8J9S2_PATCE</name>
<feature type="signal peptide" evidence="1">
    <location>
        <begin position="1"/>
        <end position="19"/>
    </location>
</feature>
<protein>
    <submittedName>
        <fullName evidence="2">Uncharacterized protein</fullName>
    </submittedName>
</protein>
<gene>
    <name evidence="2" type="ORF">SNE40_017082</name>
</gene>
<evidence type="ECO:0000313" key="3">
    <source>
        <dbReference type="Proteomes" id="UP001347796"/>
    </source>
</evidence>
<evidence type="ECO:0000313" key="2">
    <source>
        <dbReference type="EMBL" id="KAK6173672.1"/>
    </source>
</evidence>
<evidence type="ECO:0000256" key="1">
    <source>
        <dbReference type="SAM" id="SignalP"/>
    </source>
</evidence>
<organism evidence="2 3">
    <name type="scientific">Patella caerulea</name>
    <name type="common">Rayed Mediterranean limpet</name>
    <dbReference type="NCBI Taxonomy" id="87958"/>
    <lineage>
        <taxon>Eukaryota</taxon>
        <taxon>Metazoa</taxon>
        <taxon>Spiralia</taxon>
        <taxon>Lophotrochozoa</taxon>
        <taxon>Mollusca</taxon>
        <taxon>Gastropoda</taxon>
        <taxon>Patellogastropoda</taxon>
        <taxon>Patelloidea</taxon>
        <taxon>Patellidae</taxon>
        <taxon>Patella</taxon>
    </lineage>
</organism>
<reference evidence="2 3" key="1">
    <citation type="submission" date="2024-01" db="EMBL/GenBank/DDBJ databases">
        <title>The genome of the rayed Mediterranean limpet Patella caerulea (Linnaeus, 1758).</title>
        <authorList>
            <person name="Anh-Thu Weber A."/>
            <person name="Halstead-Nussloch G."/>
        </authorList>
    </citation>
    <scope>NUCLEOTIDE SEQUENCE [LARGE SCALE GENOMIC DNA]</scope>
    <source>
        <strain evidence="2">AATW-2023a</strain>
        <tissue evidence="2">Whole specimen</tissue>
    </source>
</reference>
<comment type="caution">
    <text evidence="2">The sequence shown here is derived from an EMBL/GenBank/DDBJ whole genome shotgun (WGS) entry which is preliminary data.</text>
</comment>
<sequence length="127" mass="14943">MNTLLVIMLVGAAIIGVTGHPHTEIDVFGEEELSQEEPFVDISVEPAYYKPFNFQWDQPYYQHDKCEETKQELSYLASELADVAFAISVLAEKRNQPQRYYSDERTNFPHYTEGRTHYLFPFDERNW</sequence>
<dbReference type="Proteomes" id="UP001347796">
    <property type="component" value="Unassembled WGS sequence"/>
</dbReference>